<evidence type="ECO:0000313" key="2">
    <source>
        <dbReference type="Proteomes" id="UP000314294"/>
    </source>
</evidence>
<comment type="caution">
    <text evidence="1">The sequence shown here is derived from an EMBL/GenBank/DDBJ whole genome shotgun (WGS) entry which is preliminary data.</text>
</comment>
<dbReference type="EMBL" id="SRLO01001008">
    <property type="protein sequence ID" value="TNN42846.1"/>
    <property type="molecule type" value="Genomic_DNA"/>
</dbReference>
<organism evidence="1 2">
    <name type="scientific">Liparis tanakae</name>
    <name type="common">Tanaka's snailfish</name>
    <dbReference type="NCBI Taxonomy" id="230148"/>
    <lineage>
        <taxon>Eukaryota</taxon>
        <taxon>Metazoa</taxon>
        <taxon>Chordata</taxon>
        <taxon>Craniata</taxon>
        <taxon>Vertebrata</taxon>
        <taxon>Euteleostomi</taxon>
        <taxon>Actinopterygii</taxon>
        <taxon>Neopterygii</taxon>
        <taxon>Teleostei</taxon>
        <taxon>Neoteleostei</taxon>
        <taxon>Acanthomorphata</taxon>
        <taxon>Eupercaria</taxon>
        <taxon>Perciformes</taxon>
        <taxon>Cottioidei</taxon>
        <taxon>Cottales</taxon>
        <taxon>Liparidae</taxon>
        <taxon>Liparis</taxon>
    </lineage>
</organism>
<proteinExistence type="predicted"/>
<gene>
    <name evidence="1" type="ORF">EYF80_046959</name>
</gene>
<reference evidence="1 2" key="1">
    <citation type="submission" date="2019-03" db="EMBL/GenBank/DDBJ databases">
        <title>First draft genome of Liparis tanakae, snailfish: a comprehensive survey of snailfish specific genes.</title>
        <authorList>
            <person name="Kim W."/>
            <person name="Song I."/>
            <person name="Jeong J.-H."/>
            <person name="Kim D."/>
            <person name="Kim S."/>
            <person name="Ryu S."/>
            <person name="Song J.Y."/>
            <person name="Lee S.K."/>
        </authorList>
    </citation>
    <scope>NUCLEOTIDE SEQUENCE [LARGE SCALE GENOMIC DNA]</scope>
    <source>
        <tissue evidence="1">Muscle</tissue>
    </source>
</reference>
<sequence length="69" mass="8318">MRVECSSRASEPLSPYLKWQKESIMAFLQHRHKPCFHYHMLPPLRPRTQEWLTVQEGAGKWEQIQQLEL</sequence>
<accession>A0A4Z2FNN2</accession>
<name>A0A4Z2FNN2_9TELE</name>
<dbReference type="Proteomes" id="UP000314294">
    <property type="component" value="Unassembled WGS sequence"/>
</dbReference>
<dbReference type="AlphaFoldDB" id="A0A4Z2FNN2"/>
<evidence type="ECO:0000313" key="1">
    <source>
        <dbReference type="EMBL" id="TNN42846.1"/>
    </source>
</evidence>
<keyword evidence="2" id="KW-1185">Reference proteome</keyword>
<protein>
    <submittedName>
        <fullName evidence="1">Uncharacterized protein</fullName>
    </submittedName>
</protein>